<reference evidence="1 2" key="1">
    <citation type="submission" date="2020-12" db="EMBL/GenBank/DDBJ databases">
        <title>FDA dAtabase for Regulatory Grade micrObial Sequences (FDA-ARGOS): Supporting development and validation of Infectious Disease Dx tests.</title>
        <authorList>
            <person name="Nelson B."/>
            <person name="Plummer A."/>
            <person name="Tallon L."/>
            <person name="Sadzewicz L."/>
            <person name="Zhao X."/>
            <person name="Boylan J."/>
            <person name="Ott S."/>
            <person name="Bowen H."/>
            <person name="Vavikolanu K."/>
            <person name="Mehta A."/>
            <person name="Aluvathingal J."/>
            <person name="Nadendla S."/>
            <person name="Myers T."/>
            <person name="Yan Y."/>
            <person name="Sichtig H."/>
        </authorList>
    </citation>
    <scope>NUCLEOTIDE SEQUENCE [LARGE SCALE GENOMIC DNA]</scope>
    <source>
        <strain evidence="1 2">FDAARGOS_899</strain>
    </source>
</reference>
<name>A0A7U4P4X8_9BURK</name>
<accession>A0A7U4P4X8</accession>
<evidence type="ECO:0000313" key="2">
    <source>
        <dbReference type="Proteomes" id="UP000594943"/>
    </source>
</evidence>
<dbReference type="Pfam" id="PF13649">
    <property type="entry name" value="Methyltransf_25"/>
    <property type="match status" value="1"/>
</dbReference>
<dbReference type="Proteomes" id="UP000594943">
    <property type="component" value="Chromosome 1"/>
</dbReference>
<dbReference type="KEGG" id="bhg:I6G56_08285"/>
<accession>A0A7T2WZC4</accession>
<dbReference type="GO" id="GO:0008168">
    <property type="term" value="F:methyltransferase activity"/>
    <property type="evidence" value="ECO:0007669"/>
    <property type="project" value="UniProtKB-KW"/>
</dbReference>
<keyword evidence="1" id="KW-0489">Methyltransferase</keyword>
<dbReference type="AlphaFoldDB" id="A0A7U4P4X8"/>
<dbReference type="CDD" id="cd02440">
    <property type="entry name" value="AdoMet_MTases"/>
    <property type="match status" value="1"/>
</dbReference>
<dbReference type="InterPro" id="IPR029063">
    <property type="entry name" value="SAM-dependent_MTases_sf"/>
</dbReference>
<evidence type="ECO:0000313" key="1">
    <source>
        <dbReference type="EMBL" id="QPS45042.1"/>
    </source>
</evidence>
<dbReference type="EMBL" id="CP065686">
    <property type="protein sequence ID" value="QPS45042.1"/>
    <property type="molecule type" value="Genomic_DNA"/>
</dbReference>
<dbReference type="RefSeq" id="WP_006026300.1">
    <property type="nucleotide sequence ID" value="NZ_CP013380.1"/>
</dbReference>
<dbReference type="GO" id="GO:0032259">
    <property type="term" value="P:methylation"/>
    <property type="evidence" value="ECO:0007669"/>
    <property type="project" value="UniProtKB-KW"/>
</dbReference>
<protein>
    <submittedName>
        <fullName evidence="1">Class I SAM-dependent methyltransferase</fullName>
    </submittedName>
</protein>
<organism evidence="1 2">
    <name type="scientific">Burkholderia humptydooensis</name>
    <dbReference type="NCBI Taxonomy" id="430531"/>
    <lineage>
        <taxon>Bacteria</taxon>
        <taxon>Pseudomonadati</taxon>
        <taxon>Pseudomonadota</taxon>
        <taxon>Betaproteobacteria</taxon>
        <taxon>Burkholderiales</taxon>
        <taxon>Burkholderiaceae</taxon>
        <taxon>Burkholderia</taxon>
        <taxon>pseudomallei group</taxon>
    </lineage>
</organism>
<dbReference type="PANTHER" id="PTHR12843">
    <property type="entry name" value="PROTEIN-LYSINE N-METHYLTRANSFERASE METTL10"/>
    <property type="match status" value="1"/>
</dbReference>
<dbReference type="SUPFAM" id="SSF53335">
    <property type="entry name" value="S-adenosyl-L-methionine-dependent methyltransferases"/>
    <property type="match status" value="1"/>
</dbReference>
<dbReference type="Gene3D" id="3.40.50.150">
    <property type="entry name" value="Vaccinia Virus protein VP39"/>
    <property type="match status" value="1"/>
</dbReference>
<proteinExistence type="predicted"/>
<dbReference type="InterPro" id="IPR041698">
    <property type="entry name" value="Methyltransf_25"/>
</dbReference>
<sequence>MDSKQHWEAVYRTKAADALSWYRPHLDTSLRLIDRFAPGLGANIIDAGGGESTLVDDLLARGYEHVTVADVSSIALDVARRRLGDAASRVRWMDADITQADLPANEYDVWHDRAVFHFLTERAARRAYVERLSASLKSGGCVVIATFGPAGPARCSGLDVVRYGPDELSRELGAGFALVEASYETHRTPADAAQQFLHCVFRKA</sequence>
<dbReference type="PANTHER" id="PTHR12843:SF5">
    <property type="entry name" value="EEF1A LYSINE METHYLTRANSFERASE 2"/>
    <property type="match status" value="1"/>
</dbReference>
<keyword evidence="1" id="KW-0808">Transferase</keyword>
<gene>
    <name evidence="1" type="ORF">I6G56_08285</name>
</gene>